<evidence type="ECO:0000256" key="2">
    <source>
        <dbReference type="ARBA" id="ARBA00007362"/>
    </source>
</evidence>
<keyword evidence="5 8" id="KW-0812">Transmembrane</keyword>
<protein>
    <submittedName>
        <fullName evidence="10">EamA family transporter RarD</fullName>
    </submittedName>
</protein>
<evidence type="ECO:0000256" key="6">
    <source>
        <dbReference type="ARBA" id="ARBA00022989"/>
    </source>
</evidence>
<evidence type="ECO:0000256" key="1">
    <source>
        <dbReference type="ARBA" id="ARBA00004651"/>
    </source>
</evidence>
<keyword evidence="6 8" id="KW-1133">Transmembrane helix</keyword>
<comment type="subcellular location">
    <subcellularLocation>
        <location evidence="1">Cell membrane</location>
        <topology evidence="1">Multi-pass membrane protein</topology>
    </subcellularLocation>
</comment>
<keyword evidence="3" id="KW-0813">Transport</keyword>
<evidence type="ECO:0000256" key="8">
    <source>
        <dbReference type="SAM" id="Phobius"/>
    </source>
</evidence>
<evidence type="ECO:0000313" key="11">
    <source>
        <dbReference type="Proteomes" id="UP000316639"/>
    </source>
</evidence>
<dbReference type="InterPro" id="IPR037185">
    <property type="entry name" value="EmrE-like"/>
</dbReference>
<dbReference type="EMBL" id="VOBR01000024">
    <property type="protein sequence ID" value="TWP47838.1"/>
    <property type="molecule type" value="Genomic_DNA"/>
</dbReference>
<reference evidence="10 11" key="1">
    <citation type="submission" date="2019-07" db="EMBL/GenBank/DDBJ databases">
        <title>Lentzea xizangensis sp. nov., isolated from Qinghai-Tibetan Plateau Soils.</title>
        <authorList>
            <person name="Huang J."/>
        </authorList>
    </citation>
    <scope>NUCLEOTIDE SEQUENCE [LARGE SCALE GENOMIC DNA]</scope>
    <source>
        <strain evidence="10 11">FXJ1.1311</strain>
    </source>
</reference>
<evidence type="ECO:0000256" key="5">
    <source>
        <dbReference type="ARBA" id="ARBA00022692"/>
    </source>
</evidence>
<feature type="transmembrane region" description="Helical" evidence="8">
    <location>
        <begin position="112"/>
        <end position="129"/>
    </location>
</feature>
<dbReference type="SUPFAM" id="SSF103481">
    <property type="entry name" value="Multidrug resistance efflux transporter EmrE"/>
    <property type="match status" value="2"/>
</dbReference>
<feature type="transmembrane region" description="Helical" evidence="8">
    <location>
        <begin position="216"/>
        <end position="236"/>
    </location>
</feature>
<keyword evidence="4" id="KW-1003">Cell membrane</keyword>
<feature type="transmembrane region" description="Helical" evidence="8">
    <location>
        <begin position="187"/>
        <end position="204"/>
    </location>
</feature>
<dbReference type="AlphaFoldDB" id="A0A563ELF2"/>
<feature type="transmembrane region" description="Helical" evidence="8">
    <location>
        <begin position="80"/>
        <end position="100"/>
    </location>
</feature>
<feature type="transmembrane region" description="Helical" evidence="8">
    <location>
        <begin position="248"/>
        <end position="265"/>
    </location>
</feature>
<evidence type="ECO:0000313" key="10">
    <source>
        <dbReference type="EMBL" id="TWP47838.1"/>
    </source>
</evidence>
<comment type="similarity">
    <text evidence="2">Belongs to the EamA transporter family.</text>
</comment>
<feature type="transmembrane region" description="Helical" evidence="8">
    <location>
        <begin position="136"/>
        <end position="153"/>
    </location>
</feature>
<dbReference type="PANTHER" id="PTHR22911">
    <property type="entry name" value="ACYL-MALONYL CONDENSING ENZYME-RELATED"/>
    <property type="match status" value="1"/>
</dbReference>
<dbReference type="InterPro" id="IPR004626">
    <property type="entry name" value="RarD"/>
</dbReference>
<dbReference type="InterPro" id="IPR000620">
    <property type="entry name" value="EamA_dom"/>
</dbReference>
<evidence type="ECO:0000259" key="9">
    <source>
        <dbReference type="Pfam" id="PF00892"/>
    </source>
</evidence>
<dbReference type="GO" id="GO:0005886">
    <property type="term" value="C:plasma membrane"/>
    <property type="evidence" value="ECO:0007669"/>
    <property type="project" value="UniProtKB-SubCell"/>
</dbReference>
<evidence type="ECO:0000256" key="3">
    <source>
        <dbReference type="ARBA" id="ARBA00022448"/>
    </source>
</evidence>
<gene>
    <name evidence="10" type="primary">rarD</name>
    <name evidence="10" type="ORF">FKR81_31365</name>
</gene>
<proteinExistence type="inferred from homology"/>
<dbReference type="Pfam" id="PF00892">
    <property type="entry name" value="EamA"/>
    <property type="match status" value="1"/>
</dbReference>
<organism evidence="10 11">
    <name type="scientific">Lentzea tibetensis</name>
    <dbReference type="NCBI Taxonomy" id="2591470"/>
    <lineage>
        <taxon>Bacteria</taxon>
        <taxon>Bacillati</taxon>
        <taxon>Actinomycetota</taxon>
        <taxon>Actinomycetes</taxon>
        <taxon>Pseudonocardiales</taxon>
        <taxon>Pseudonocardiaceae</taxon>
        <taxon>Lentzea</taxon>
    </lineage>
</organism>
<dbReference type="OrthoDB" id="369870at2"/>
<evidence type="ECO:0000256" key="4">
    <source>
        <dbReference type="ARBA" id="ARBA00022475"/>
    </source>
</evidence>
<name>A0A563ELF2_9PSEU</name>
<dbReference type="NCBIfam" id="TIGR00688">
    <property type="entry name" value="rarD"/>
    <property type="match status" value="1"/>
</dbReference>
<feature type="domain" description="EamA" evidence="9">
    <location>
        <begin position="18"/>
        <end position="152"/>
    </location>
</feature>
<comment type="caution">
    <text evidence="10">The sequence shown here is derived from an EMBL/GenBank/DDBJ whole genome shotgun (WGS) entry which is preliminary data.</text>
</comment>
<dbReference type="Proteomes" id="UP000316639">
    <property type="component" value="Unassembled WGS sequence"/>
</dbReference>
<keyword evidence="11" id="KW-1185">Reference proteome</keyword>
<dbReference type="PANTHER" id="PTHR22911:SF137">
    <property type="entry name" value="SOLUTE CARRIER FAMILY 35 MEMBER G2-RELATED"/>
    <property type="match status" value="1"/>
</dbReference>
<sequence length="305" mass="32773">MPPLTNSTATSADLHTRRGIAYGTSAYIIWGAFPAYWPLLVPATPTEILAHRVAWSLGLMLIVISLLGRWRAIIGLSRGSWLAIGAASVLISINWGVYIYAVNSQHVVESALGYFITPLISVLLGVVVLRERLGKAQLVAIAVAAVAVVVLTVDYGRLPWISLVLAGAFGFYALIKKMVPLDATSSLAAESMVIGPIAIGYLLIQGTTFTTHGTGHALLLAGTGVITVVPLWLFGAGARRVPLATMGMLQYLAPILQFAWGVFVVHEPMPASRWIGFGLVWVALAIFTVDAIRRNRRRQLLAPVE</sequence>
<feature type="transmembrane region" description="Helical" evidence="8">
    <location>
        <begin position="20"/>
        <end position="37"/>
    </location>
</feature>
<keyword evidence="7 8" id="KW-0472">Membrane</keyword>
<evidence type="ECO:0000256" key="7">
    <source>
        <dbReference type="ARBA" id="ARBA00023136"/>
    </source>
</evidence>
<accession>A0A563ELF2</accession>
<feature type="transmembrane region" description="Helical" evidence="8">
    <location>
        <begin position="271"/>
        <end position="292"/>
    </location>
</feature>
<feature type="transmembrane region" description="Helical" evidence="8">
    <location>
        <begin position="159"/>
        <end position="175"/>
    </location>
</feature>
<dbReference type="RefSeq" id="WP_146357441.1">
    <property type="nucleotide sequence ID" value="NZ_VOBR01000024.1"/>
</dbReference>
<feature type="transmembrane region" description="Helical" evidence="8">
    <location>
        <begin position="49"/>
        <end position="68"/>
    </location>
</feature>